<proteinExistence type="predicted"/>
<protein>
    <recommendedName>
        <fullName evidence="4">Glutamine cyclotransferase</fullName>
    </recommendedName>
</protein>
<feature type="region of interest" description="Disordered" evidence="1">
    <location>
        <begin position="1"/>
        <end position="32"/>
    </location>
</feature>
<dbReference type="SUPFAM" id="SSF50969">
    <property type="entry name" value="YVTN repeat-like/Quinoprotein amine dehydrogenase"/>
    <property type="match status" value="1"/>
</dbReference>
<accession>C5TC10</accession>
<gene>
    <name evidence="2" type="ORF">AcdelDRAFT_4440</name>
</gene>
<dbReference type="PATRIC" id="fig|573060.9.peg.479"/>
<dbReference type="Proteomes" id="UP000003856">
    <property type="component" value="Unassembled WGS sequence"/>
</dbReference>
<keyword evidence="3" id="KW-1185">Reference proteome</keyword>
<sequence length="250" mass="26075">MTATTASHATPDAARDTACSSQVGDAPPPRLHMPVAARQPAEVVREYGPFGDASAVHGVTHDGHRVWAATGEHLVAFDPASGTTTRTLDVACDAGTAFDGTHLYQIAEARIDKIDPVTGRVLATIPAPGGGNDSGLTWAEGSLWVGQYQGRKIHQIDPATGAIRRTIESDRFVTGVTWVDGELWHGTWEGDESTLRHIDLASGAVVQQLDLPPGAGVSGLESDGAGLFYCGGGSSGKVRAVRQPKAPPRA</sequence>
<organism evidence="2 3">
    <name type="scientific">Acidovorax delafieldii 2AN</name>
    <dbReference type="NCBI Taxonomy" id="573060"/>
    <lineage>
        <taxon>Bacteria</taxon>
        <taxon>Pseudomonadati</taxon>
        <taxon>Pseudomonadota</taxon>
        <taxon>Betaproteobacteria</taxon>
        <taxon>Burkholderiales</taxon>
        <taxon>Comamonadaceae</taxon>
        <taxon>Acidovorax</taxon>
    </lineage>
</organism>
<evidence type="ECO:0000256" key="1">
    <source>
        <dbReference type="SAM" id="MobiDB-lite"/>
    </source>
</evidence>
<evidence type="ECO:0000313" key="3">
    <source>
        <dbReference type="Proteomes" id="UP000003856"/>
    </source>
</evidence>
<reference evidence="2 3" key="1">
    <citation type="submission" date="2009-05" db="EMBL/GenBank/DDBJ databases">
        <title>The draft genome of Acidovorax delafieldii 2AN.</title>
        <authorList>
            <consortium name="US DOE Joint Genome Institute (JGI-PGF)"/>
            <person name="Lucas S."/>
            <person name="Copeland A."/>
            <person name="Lapidus A."/>
            <person name="Glavina del Rio T."/>
            <person name="Tice H."/>
            <person name="Bruce D."/>
            <person name="Goodwin L."/>
            <person name="Pitluck S."/>
            <person name="Larimer F."/>
            <person name="Land M.L."/>
            <person name="Hauser L."/>
            <person name="Shelobolina E.S."/>
            <person name="Picardal F."/>
            <person name="Roden E."/>
            <person name="Emerson D."/>
        </authorList>
    </citation>
    <scope>NUCLEOTIDE SEQUENCE [LARGE SCALE GENOMIC DNA]</scope>
    <source>
        <strain evidence="2 3">2AN</strain>
    </source>
</reference>
<dbReference type="AlphaFoldDB" id="C5TC10"/>
<comment type="caution">
    <text evidence="2">The sequence shown here is derived from an EMBL/GenBank/DDBJ whole genome shotgun (WGS) entry which is preliminary data.</text>
</comment>
<name>C5TC10_ACIDE</name>
<evidence type="ECO:0008006" key="4">
    <source>
        <dbReference type="Google" id="ProtNLM"/>
    </source>
</evidence>
<evidence type="ECO:0000313" key="2">
    <source>
        <dbReference type="EMBL" id="EER57988.1"/>
    </source>
</evidence>
<dbReference type="InterPro" id="IPR015943">
    <property type="entry name" value="WD40/YVTN_repeat-like_dom_sf"/>
</dbReference>
<dbReference type="EMBL" id="ACQT01000390">
    <property type="protein sequence ID" value="EER57988.1"/>
    <property type="molecule type" value="Genomic_DNA"/>
</dbReference>
<dbReference type="InterPro" id="IPR011044">
    <property type="entry name" value="Quino_amine_DH_bsu"/>
</dbReference>
<dbReference type="Gene3D" id="2.130.10.10">
    <property type="entry name" value="YVTN repeat-like/Quinoprotein amine dehydrogenase"/>
    <property type="match status" value="1"/>
</dbReference>